<gene>
    <name evidence="1" type="ORF">GJ699_18800</name>
</gene>
<sequence>MLDDVSRRLATSDLLEKDSRFKIFFCNSSWRLWLYGQHFSDQVGADADTSITRNIYVRESDIASNRMIAPGGGSLADPVHRPLSYFIAHEAAHILVARQFGRLVSFQYPQWLMEGYADYVGKGGDFDFDENYHLFRINSPLMDFQQSGLYRGFHLRISLLLDKQGQTARQIFNHPASEKQIGELLENFAKLSNSASDK</sequence>
<dbReference type="Proteomes" id="UP000433309">
    <property type="component" value="Unassembled WGS sequence"/>
</dbReference>
<protein>
    <recommendedName>
        <fullName evidence="3">Peptidase MA-like domain-containing protein</fullName>
    </recommendedName>
</protein>
<evidence type="ECO:0000313" key="1">
    <source>
        <dbReference type="EMBL" id="MRW92047.1"/>
    </source>
</evidence>
<dbReference type="RefSeq" id="WP_154379039.1">
    <property type="nucleotide sequence ID" value="NZ_WKJK01000009.1"/>
</dbReference>
<dbReference type="AlphaFoldDB" id="A0A6I2L4F7"/>
<evidence type="ECO:0000313" key="2">
    <source>
        <dbReference type="Proteomes" id="UP000433309"/>
    </source>
</evidence>
<evidence type="ECO:0008006" key="3">
    <source>
        <dbReference type="Google" id="ProtNLM"/>
    </source>
</evidence>
<comment type="caution">
    <text evidence="1">The sequence shown here is derived from an EMBL/GenBank/DDBJ whole genome shotgun (WGS) entry which is preliminary data.</text>
</comment>
<reference evidence="1 2" key="1">
    <citation type="submission" date="2019-11" db="EMBL/GenBank/DDBJ databases">
        <title>Novel species isolated from a subtropical stream in China.</title>
        <authorList>
            <person name="Lu H."/>
        </authorList>
    </citation>
    <scope>NUCLEOTIDE SEQUENCE [LARGE SCALE GENOMIC DNA]</scope>
    <source>
        <strain evidence="1 2">FT80W</strain>
    </source>
</reference>
<accession>A0A6I2L4F7</accession>
<organism evidence="1 2">
    <name type="scientific">Duganella guangzhouensis</name>
    <dbReference type="NCBI Taxonomy" id="2666084"/>
    <lineage>
        <taxon>Bacteria</taxon>
        <taxon>Pseudomonadati</taxon>
        <taxon>Pseudomonadota</taxon>
        <taxon>Betaproteobacteria</taxon>
        <taxon>Burkholderiales</taxon>
        <taxon>Oxalobacteraceae</taxon>
        <taxon>Telluria group</taxon>
        <taxon>Duganella</taxon>
    </lineage>
</organism>
<proteinExistence type="predicted"/>
<keyword evidence="2" id="KW-1185">Reference proteome</keyword>
<dbReference type="EMBL" id="WKJK01000009">
    <property type="protein sequence ID" value="MRW92047.1"/>
    <property type="molecule type" value="Genomic_DNA"/>
</dbReference>
<name>A0A6I2L4F7_9BURK</name>